<dbReference type="SUPFAM" id="SSF52317">
    <property type="entry name" value="Class I glutamine amidotransferase-like"/>
    <property type="match status" value="1"/>
</dbReference>
<dbReference type="PANTHER" id="PTHR43130:SF3">
    <property type="entry name" value="HTH-TYPE TRANSCRIPTIONAL REGULATOR RV1931C"/>
    <property type="match status" value="1"/>
</dbReference>
<dbReference type="EMBL" id="KZ805304">
    <property type="protein sequence ID" value="PVI07413.1"/>
    <property type="molecule type" value="Genomic_DNA"/>
</dbReference>
<dbReference type="STRING" id="97972.A0A2V1EA49"/>
<dbReference type="Gene3D" id="3.40.50.880">
    <property type="match status" value="1"/>
</dbReference>
<reference evidence="2 3" key="1">
    <citation type="journal article" date="2018" name="Sci. Rep.">
        <title>Comparative genomics provides insights into the lifestyle and reveals functional heterogeneity of dark septate endophytic fungi.</title>
        <authorList>
            <person name="Knapp D.G."/>
            <person name="Nemeth J.B."/>
            <person name="Barry K."/>
            <person name="Hainaut M."/>
            <person name="Henrissat B."/>
            <person name="Johnson J."/>
            <person name="Kuo A."/>
            <person name="Lim J.H.P."/>
            <person name="Lipzen A."/>
            <person name="Nolan M."/>
            <person name="Ohm R.A."/>
            <person name="Tamas L."/>
            <person name="Grigoriev I.V."/>
            <person name="Spatafora J.W."/>
            <person name="Nagy L.G."/>
            <person name="Kovacs G.M."/>
        </authorList>
    </citation>
    <scope>NUCLEOTIDE SEQUENCE [LARGE SCALE GENOMIC DNA]</scope>
    <source>
        <strain evidence="2 3">DSE2036</strain>
    </source>
</reference>
<dbReference type="Pfam" id="PF01965">
    <property type="entry name" value="DJ-1_PfpI"/>
    <property type="match status" value="1"/>
</dbReference>
<feature type="domain" description="DJ-1/PfpI" evidence="1">
    <location>
        <begin position="10"/>
        <end position="158"/>
    </location>
</feature>
<gene>
    <name evidence="2" type="ORF">DM02DRAFT_703423</name>
</gene>
<evidence type="ECO:0000313" key="3">
    <source>
        <dbReference type="Proteomes" id="UP000244855"/>
    </source>
</evidence>
<dbReference type="Proteomes" id="UP000244855">
    <property type="component" value="Unassembled WGS sequence"/>
</dbReference>
<evidence type="ECO:0000259" key="1">
    <source>
        <dbReference type="Pfam" id="PF01965"/>
    </source>
</evidence>
<dbReference type="AlphaFoldDB" id="A0A2V1EA49"/>
<dbReference type="PANTHER" id="PTHR43130">
    <property type="entry name" value="ARAC-FAMILY TRANSCRIPTIONAL REGULATOR"/>
    <property type="match status" value="1"/>
</dbReference>
<dbReference type="OrthoDB" id="543156at2759"/>
<protein>
    <submittedName>
        <fullName evidence="2">Transcriptional regulator</fullName>
    </submittedName>
</protein>
<dbReference type="InterPro" id="IPR052158">
    <property type="entry name" value="INH-QAR"/>
</dbReference>
<proteinExistence type="predicted"/>
<evidence type="ECO:0000313" key="2">
    <source>
        <dbReference type="EMBL" id="PVI07413.1"/>
    </source>
</evidence>
<keyword evidence="3" id="KW-1185">Reference proteome</keyword>
<dbReference type="InterPro" id="IPR002818">
    <property type="entry name" value="DJ-1/PfpI"/>
</dbReference>
<name>A0A2V1EA49_9PLEO</name>
<sequence length="234" mass="25465">MLSQIFVAALIYPAADWMDFSGPLEVYQSAGYNSTQRPFNLTTFSLHSPVSASSTGDLTFVPDLTFAEASEQLSSFDILIIPGANVDKIDGLLATDEGTKIKGMIKEFSQLPPRNETRRRILQSTCTGALILAASDVLRNRTATTHHWFYDQLTVYADKAAGGPSGINAVKKRWAYGGKTEGNVEIVTAGGVSSGIDTSLFITEMLLGKEVAEWASETMEFERRPEDAPWGSNN</sequence>
<dbReference type="InterPro" id="IPR029062">
    <property type="entry name" value="Class_I_gatase-like"/>
</dbReference>
<accession>A0A2V1EA49</accession>
<organism evidence="2 3">
    <name type="scientific">Periconia macrospinosa</name>
    <dbReference type="NCBI Taxonomy" id="97972"/>
    <lineage>
        <taxon>Eukaryota</taxon>
        <taxon>Fungi</taxon>
        <taxon>Dikarya</taxon>
        <taxon>Ascomycota</taxon>
        <taxon>Pezizomycotina</taxon>
        <taxon>Dothideomycetes</taxon>
        <taxon>Pleosporomycetidae</taxon>
        <taxon>Pleosporales</taxon>
        <taxon>Massarineae</taxon>
        <taxon>Periconiaceae</taxon>
        <taxon>Periconia</taxon>
    </lineage>
</organism>